<dbReference type="InterPro" id="IPR015373">
    <property type="entry name" value="Interferon/interleukin_rcp_dom"/>
</dbReference>
<dbReference type="Proteomes" id="UP000472263">
    <property type="component" value="Chromosome 15"/>
</dbReference>
<dbReference type="Pfam" id="PF01108">
    <property type="entry name" value="Tissue_fac"/>
    <property type="match status" value="1"/>
</dbReference>
<dbReference type="PANTHER" id="PTHR20859">
    <property type="entry name" value="INTERFERON/INTERLEUKIN RECEPTOR"/>
    <property type="match status" value="1"/>
</dbReference>
<evidence type="ECO:0000256" key="4">
    <source>
        <dbReference type="ARBA" id="ARBA00023170"/>
    </source>
</evidence>
<organism evidence="7 8">
    <name type="scientific">Myripristis murdjan</name>
    <name type="common">pinecone soldierfish</name>
    <dbReference type="NCBI Taxonomy" id="586833"/>
    <lineage>
        <taxon>Eukaryota</taxon>
        <taxon>Metazoa</taxon>
        <taxon>Chordata</taxon>
        <taxon>Craniata</taxon>
        <taxon>Vertebrata</taxon>
        <taxon>Euteleostomi</taxon>
        <taxon>Actinopterygii</taxon>
        <taxon>Neopterygii</taxon>
        <taxon>Teleostei</taxon>
        <taxon>Neoteleostei</taxon>
        <taxon>Acanthomorphata</taxon>
        <taxon>Holocentriformes</taxon>
        <taxon>Holocentridae</taxon>
        <taxon>Myripristis</taxon>
    </lineage>
</organism>
<dbReference type="InParanoid" id="A0A668A2Q2"/>
<evidence type="ECO:0000259" key="6">
    <source>
        <dbReference type="Pfam" id="PF09294"/>
    </source>
</evidence>
<accession>A0A668A2Q2</accession>
<evidence type="ECO:0000256" key="3">
    <source>
        <dbReference type="ARBA" id="ARBA00023157"/>
    </source>
</evidence>
<dbReference type="Pfam" id="PF09294">
    <property type="entry name" value="Interfer-bind"/>
    <property type="match status" value="1"/>
</dbReference>
<keyword evidence="4" id="KW-0675">Receptor</keyword>
<sequence>LKNVKYTKKLLNYRNMSKFPLSAAAFLAPPASVRFDSVDYKNVLRWIPQPNSTSLQFYVQWKIYGEPQWLDVASCQGIQKHHCDLSALTSDPREWYYGRVHASSRNASKSAWALSPRFSSRWDTKISPPALKLNATKQGIMVRVKPPRSLVQKMNSRLYFKIFLIHASGEEEVYEMDCCSKHLLLKELKQKTTYCVQAQTLIHLQGKSSARSPPKCTSTLTQV</sequence>
<dbReference type="InterPro" id="IPR036116">
    <property type="entry name" value="FN3_sf"/>
</dbReference>
<dbReference type="GeneTree" id="ENSGT00940000165457"/>
<dbReference type="AlphaFoldDB" id="A0A668A2Q2"/>
<proteinExistence type="inferred from homology"/>
<feature type="domain" description="Fibronectin type-III" evidence="5">
    <location>
        <begin position="25"/>
        <end position="108"/>
    </location>
</feature>
<dbReference type="SUPFAM" id="SSF49265">
    <property type="entry name" value="Fibronectin type III"/>
    <property type="match status" value="2"/>
</dbReference>
<dbReference type="GO" id="GO:0004896">
    <property type="term" value="F:cytokine receptor activity"/>
    <property type="evidence" value="ECO:0007669"/>
    <property type="project" value="TreeGrafter"/>
</dbReference>
<dbReference type="Gene3D" id="2.60.40.10">
    <property type="entry name" value="Immunoglobulins"/>
    <property type="match status" value="2"/>
</dbReference>
<feature type="domain" description="Interferon/interleukin receptor" evidence="6">
    <location>
        <begin position="124"/>
        <end position="219"/>
    </location>
</feature>
<dbReference type="InterPro" id="IPR050650">
    <property type="entry name" value="Type-II_Cytokine-TF_Rcpt"/>
</dbReference>
<reference evidence="7" key="1">
    <citation type="submission" date="2019-06" db="EMBL/GenBank/DDBJ databases">
        <authorList>
            <consortium name="Wellcome Sanger Institute Data Sharing"/>
        </authorList>
    </citation>
    <scope>NUCLEOTIDE SEQUENCE [LARGE SCALE GENOMIC DNA]</scope>
</reference>
<comment type="similarity">
    <text evidence="1">Belongs to the type II cytokine receptor family.</text>
</comment>
<protein>
    <submittedName>
        <fullName evidence="7">Interleukin 22 receptor, alpha 2</fullName>
    </submittedName>
</protein>
<dbReference type="PANTHER" id="PTHR20859:SF53">
    <property type="entry name" value="INTERLEUKIN-22 RECEPTOR SUBUNIT ALPHA-1"/>
    <property type="match status" value="1"/>
</dbReference>
<dbReference type="InterPro" id="IPR003961">
    <property type="entry name" value="FN3_dom"/>
</dbReference>
<dbReference type="FunFam" id="2.60.40.10:FF:000348">
    <property type="entry name" value="Interleukin 20 receptor subunit alpha"/>
    <property type="match status" value="1"/>
</dbReference>
<reference evidence="7" key="3">
    <citation type="submission" date="2025-09" db="UniProtKB">
        <authorList>
            <consortium name="Ensembl"/>
        </authorList>
    </citation>
    <scope>IDENTIFICATION</scope>
</reference>
<reference evidence="7" key="2">
    <citation type="submission" date="2025-08" db="UniProtKB">
        <authorList>
            <consortium name="Ensembl"/>
        </authorList>
    </citation>
    <scope>IDENTIFICATION</scope>
</reference>
<evidence type="ECO:0000313" key="8">
    <source>
        <dbReference type="Proteomes" id="UP000472263"/>
    </source>
</evidence>
<dbReference type="Ensembl" id="ENSMMDT00005040182.1">
    <property type="protein sequence ID" value="ENSMMDP00005039371.1"/>
    <property type="gene ID" value="ENSMMDG00005018224.1"/>
</dbReference>
<dbReference type="InterPro" id="IPR013783">
    <property type="entry name" value="Ig-like_fold"/>
</dbReference>
<evidence type="ECO:0000313" key="7">
    <source>
        <dbReference type="Ensembl" id="ENSMMDP00005039371.1"/>
    </source>
</evidence>
<keyword evidence="2" id="KW-0732">Signal</keyword>
<keyword evidence="8" id="KW-1185">Reference proteome</keyword>
<dbReference type="GO" id="GO:0005886">
    <property type="term" value="C:plasma membrane"/>
    <property type="evidence" value="ECO:0007669"/>
    <property type="project" value="TreeGrafter"/>
</dbReference>
<evidence type="ECO:0000256" key="1">
    <source>
        <dbReference type="ARBA" id="ARBA00005399"/>
    </source>
</evidence>
<evidence type="ECO:0000256" key="2">
    <source>
        <dbReference type="ARBA" id="ARBA00022729"/>
    </source>
</evidence>
<name>A0A668A2Q2_9TELE</name>
<keyword evidence="3" id="KW-1015">Disulfide bond</keyword>
<evidence type="ECO:0000259" key="5">
    <source>
        <dbReference type="Pfam" id="PF01108"/>
    </source>
</evidence>